<comment type="caution">
    <text evidence="3">The sequence shown here is derived from an EMBL/GenBank/DDBJ whole genome shotgun (WGS) entry which is preliminary data.</text>
</comment>
<evidence type="ECO:0000313" key="3">
    <source>
        <dbReference type="EMBL" id="GGA86506.1"/>
    </source>
</evidence>
<feature type="domain" description="Ig-like" evidence="2">
    <location>
        <begin position="1"/>
        <end position="104"/>
    </location>
</feature>
<evidence type="ECO:0008006" key="5">
    <source>
        <dbReference type="Google" id="ProtNLM"/>
    </source>
</evidence>
<feature type="domain" description="PKD" evidence="1">
    <location>
        <begin position="90"/>
        <end position="149"/>
    </location>
</feature>
<feature type="domain" description="Ig-like" evidence="2">
    <location>
        <begin position="375"/>
        <end position="515"/>
    </location>
</feature>
<feature type="domain" description="Ig-like" evidence="2">
    <location>
        <begin position="127"/>
        <end position="244"/>
    </location>
</feature>
<organism evidence="3 4">
    <name type="scientific">Puia dinghuensis</name>
    <dbReference type="NCBI Taxonomy" id="1792502"/>
    <lineage>
        <taxon>Bacteria</taxon>
        <taxon>Pseudomonadati</taxon>
        <taxon>Bacteroidota</taxon>
        <taxon>Chitinophagia</taxon>
        <taxon>Chitinophagales</taxon>
        <taxon>Chitinophagaceae</taxon>
        <taxon>Puia</taxon>
    </lineage>
</organism>
<dbReference type="InterPro" id="IPR013783">
    <property type="entry name" value="Ig-like_fold"/>
</dbReference>
<dbReference type="Gene3D" id="2.60.40.10">
    <property type="entry name" value="Immunoglobulins"/>
    <property type="match status" value="6"/>
</dbReference>
<evidence type="ECO:0000313" key="4">
    <source>
        <dbReference type="Proteomes" id="UP000607559"/>
    </source>
</evidence>
<evidence type="ECO:0000259" key="1">
    <source>
        <dbReference type="PROSITE" id="PS50093"/>
    </source>
</evidence>
<dbReference type="InterPro" id="IPR000601">
    <property type="entry name" value="PKD_dom"/>
</dbReference>
<dbReference type="EMBL" id="BMJC01000001">
    <property type="protein sequence ID" value="GGA86506.1"/>
    <property type="molecule type" value="Genomic_DNA"/>
</dbReference>
<accession>A0A8J2U8F4</accession>
<gene>
    <name evidence="3" type="ORF">GCM10011511_06960</name>
</gene>
<dbReference type="PROSITE" id="PS50093">
    <property type="entry name" value="PKD"/>
    <property type="match status" value="1"/>
</dbReference>
<dbReference type="InterPro" id="IPR007110">
    <property type="entry name" value="Ig-like_dom"/>
</dbReference>
<dbReference type="SUPFAM" id="SSF49299">
    <property type="entry name" value="PKD domain"/>
    <property type="match status" value="1"/>
</dbReference>
<evidence type="ECO:0000259" key="2">
    <source>
        <dbReference type="PROSITE" id="PS50835"/>
    </source>
</evidence>
<keyword evidence="4" id="KW-1185">Reference proteome</keyword>
<proteinExistence type="predicted"/>
<protein>
    <recommendedName>
        <fullName evidence="5">T9SS C-terminal target domain-containing protein</fullName>
    </recommendedName>
</protein>
<sequence length="681" mass="67920">MTCNITTVTLNASPASAGVTYVWTGTGNVANFSATGASTTVTRPGTYILTATDPTTGCTTTTLTTVVQTLTVPTGVTASHVGEITCSGNTVFLNGSSTTNLGVTFAWTGPNGFTATGTSATVYYAAPGIYTVTATYTPTGCTASANTTVSRILTAPGDVTATTSGSLTCNNASVTLTGSSNNSGATYTWAGPGGFTASGSSVTATTAGTYTLTAANSSSSFGCTAAATVTVVQSTTAPANLAISSSPGTLLLTCTDSSIAFTANCSVAGANYGWAGPNGFTATGANTSVLAPGTYTVTATDPTNGCSSTAAAIVTQDTVHPAAITTSSVPANAVLTCSNPNVVLTGNSNTSGVTYAWAGPNSFASTGQSATVTAPGSYVLTVTKTSNGCSSVMAASAVTQNIDLPIGVTANVSNTLSCFTPSVTITGNSSTTGATYAWTGPGNFTSSARSATATVGGVFNLTVTNPANGCTASKSLTVVADTVTPKGVTATNSNELTCTVTTVTLTGASTTPNVTYSWSGPNGFFDPEQVSNMATDSGTYVLTVSSSINGCITTATTTVAADFTGCSSVARVLSTGRAAANFAKSGQDPVAVTPFTYKIYPNPVSTVAYIEFKSPTTSQVSAEIFNSLGVREQVLFQNSVEANQSYKLTMGTGGLAAGMHYCIIRADGKVYTSKMLLMPGH</sequence>
<dbReference type="InterPro" id="IPR035986">
    <property type="entry name" value="PKD_dom_sf"/>
</dbReference>
<name>A0A8J2U8F4_9BACT</name>
<reference evidence="3" key="2">
    <citation type="submission" date="2020-09" db="EMBL/GenBank/DDBJ databases">
        <authorList>
            <person name="Sun Q."/>
            <person name="Zhou Y."/>
        </authorList>
    </citation>
    <scope>NUCLEOTIDE SEQUENCE</scope>
    <source>
        <strain evidence="3">CGMCC 1.15448</strain>
    </source>
</reference>
<dbReference type="InterPro" id="IPR026444">
    <property type="entry name" value="Secre_tail"/>
</dbReference>
<dbReference type="Pfam" id="PF18962">
    <property type="entry name" value="Por_Secre_tail"/>
    <property type="match status" value="1"/>
</dbReference>
<reference evidence="3" key="1">
    <citation type="journal article" date="2014" name="Int. J. Syst. Evol. Microbiol.">
        <title>Complete genome sequence of Corynebacterium casei LMG S-19264T (=DSM 44701T), isolated from a smear-ripened cheese.</title>
        <authorList>
            <consortium name="US DOE Joint Genome Institute (JGI-PGF)"/>
            <person name="Walter F."/>
            <person name="Albersmeier A."/>
            <person name="Kalinowski J."/>
            <person name="Ruckert C."/>
        </authorList>
    </citation>
    <scope>NUCLEOTIDE SEQUENCE</scope>
    <source>
        <strain evidence="3">CGMCC 1.15448</strain>
    </source>
</reference>
<dbReference type="NCBIfam" id="TIGR04183">
    <property type="entry name" value="Por_Secre_tail"/>
    <property type="match status" value="1"/>
</dbReference>
<dbReference type="Proteomes" id="UP000607559">
    <property type="component" value="Unassembled WGS sequence"/>
</dbReference>
<dbReference type="PROSITE" id="PS50835">
    <property type="entry name" value="IG_LIKE"/>
    <property type="match status" value="3"/>
</dbReference>
<dbReference type="AlphaFoldDB" id="A0A8J2U8F4"/>